<accession>A0A024GBB8</accession>
<keyword evidence="4" id="KW-1185">Reference proteome</keyword>
<evidence type="ECO:0000313" key="4">
    <source>
        <dbReference type="Proteomes" id="UP000053237"/>
    </source>
</evidence>
<dbReference type="STRING" id="65357.A0A024GBB8"/>
<dbReference type="EMBL" id="CAIX01000063">
    <property type="protein sequence ID" value="CCI44161.1"/>
    <property type="molecule type" value="Genomic_DNA"/>
</dbReference>
<comment type="caution">
    <text evidence="3">The sequence shown here is derived from an EMBL/GenBank/DDBJ whole genome shotgun (WGS) entry which is preliminary data.</text>
</comment>
<dbReference type="PANTHER" id="PTHR31827">
    <property type="entry name" value="EMB|CAB89363.1"/>
    <property type="match status" value="1"/>
</dbReference>
<name>A0A024GBB8_9STRA</name>
<dbReference type="InParanoid" id="A0A024GBB8"/>
<sequence>MSPSRAISPGIPLFQSNVITNERRIDRNSLDLAVDHSPHPNDNQLHNDSISITFGRDKSTIILPREHAIAKHLEHFLPGRSISQNPLFPRRQLQEKRPRELFSILSQGEVTPPPTQKLEEHSTSPPSLSTRTPGSKRRQSSWNKRCQFQSCLKISVSRGLCRRHGGGRRCQVAGCTKSAQSRSDFCWAHGGGQRCEARNCMRSRKSKHFCSTHIDMEVNAGSARKPKREHVREMDPLRSNLDKWHPANNVTKSPRKALPSLHEALSMHQGVRT</sequence>
<feature type="region of interest" description="Disordered" evidence="1">
    <location>
        <begin position="108"/>
        <end position="141"/>
    </location>
</feature>
<dbReference type="PANTHER" id="PTHR31827:SF1">
    <property type="entry name" value="EMB|CAB89363.1"/>
    <property type="match status" value="1"/>
</dbReference>
<dbReference type="InterPro" id="IPR056866">
    <property type="entry name" value="Znf_WRKY19"/>
</dbReference>
<feature type="compositionally biased region" description="Low complexity" evidence="1">
    <location>
        <begin position="123"/>
        <end position="133"/>
    </location>
</feature>
<dbReference type="Proteomes" id="UP000053237">
    <property type="component" value="Unassembled WGS sequence"/>
</dbReference>
<organism evidence="3 4">
    <name type="scientific">Albugo candida</name>
    <dbReference type="NCBI Taxonomy" id="65357"/>
    <lineage>
        <taxon>Eukaryota</taxon>
        <taxon>Sar</taxon>
        <taxon>Stramenopiles</taxon>
        <taxon>Oomycota</taxon>
        <taxon>Peronosporomycetes</taxon>
        <taxon>Albuginales</taxon>
        <taxon>Albuginaceae</taxon>
        <taxon>Albugo</taxon>
    </lineage>
</organism>
<evidence type="ECO:0000259" key="2">
    <source>
        <dbReference type="Pfam" id="PF24906"/>
    </source>
</evidence>
<proteinExistence type="predicted"/>
<dbReference type="OrthoDB" id="159655at2759"/>
<dbReference type="AlphaFoldDB" id="A0A024GBB8"/>
<feature type="region of interest" description="Disordered" evidence="1">
    <location>
        <begin position="240"/>
        <end position="273"/>
    </location>
</feature>
<feature type="domain" description="WRKY19-like zinc finger" evidence="2">
    <location>
        <begin position="144"/>
        <end position="166"/>
    </location>
</feature>
<dbReference type="Pfam" id="PF24906">
    <property type="entry name" value="Zf_WRKY19"/>
    <property type="match status" value="2"/>
</dbReference>
<reference evidence="3 4" key="1">
    <citation type="submission" date="2012-05" db="EMBL/GenBank/DDBJ databases">
        <title>Recombination and specialization in a pathogen metapopulation.</title>
        <authorList>
            <person name="Gardiner A."/>
            <person name="Kemen E."/>
            <person name="Schultz-Larsen T."/>
            <person name="MacLean D."/>
            <person name="Van Oosterhout C."/>
            <person name="Jones J.D.G."/>
        </authorList>
    </citation>
    <scope>NUCLEOTIDE SEQUENCE [LARGE SCALE GENOMIC DNA]</scope>
    <source>
        <strain evidence="3 4">Ac Nc2</strain>
    </source>
</reference>
<evidence type="ECO:0000313" key="3">
    <source>
        <dbReference type="EMBL" id="CCI44161.1"/>
    </source>
</evidence>
<feature type="domain" description="WRKY19-like zinc finger" evidence="2">
    <location>
        <begin position="167"/>
        <end position="191"/>
    </location>
</feature>
<protein>
    <recommendedName>
        <fullName evidence="2">WRKY19-like zinc finger domain-containing protein</fullName>
    </recommendedName>
</protein>
<evidence type="ECO:0000256" key="1">
    <source>
        <dbReference type="SAM" id="MobiDB-lite"/>
    </source>
</evidence>
<gene>
    <name evidence="3" type="ORF">BN9_049450</name>
</gene>